<evidence type="ECO:0000256" key="3">
    <source>
        <dbReference type="ARBA" id="ARBA00009975"/>
    </source>
</evidence>
<keyword evidence="8" id="KW-0560">Oxidoreductase</keyword>
<dbReference type="PANTHER" id="PTHR23429:SF0">
    <property type="entry name" value="GLUCOSE-6-PHOSPHATE 1-DEHYDROGENASE"/>
    <property type="match status" value="1"/>
</dbReference>
<dbReference type="InterPro" id="IPR036291">
    <property type="entry name" value="NAD(P)-bd_dom_sf"/>
</dbReference>
<comment type="pathway">
    <text evidence="2">Carbohydrate degradation; pentose phosphate pathway; D-ribulose 5-phosphate from D-glucose 6-phosphate (oxidative stage): step 1/3.</text>
</comment>
<dbReference type="GO" id="GO:0004345">
    <property type="term" value="F:glucose-6-phosphate dehydrogenase activity"/>
    <property type="evidence" value="ECO:0007669"/>
    <property type="project" value="UniProtKB-EC"/>
</dbReference>
<dbReference type="Gene3D" id="3.40.50.720">
    <property type="entry name" value="NAD(P)-binding Rossmann-like Domain"/>
    <property type="match status" value="1"/>
</dbReference>
<evidence type="ECO:0000256" key="5">
    <source>
        <dbReference type="ARBA" id="ARBA00020444"/>
    </source>
</evidence>
<keyword evidence="7" id="KW-0521">NADP</keyword>
<dbReference type="OrthoDB" id="60984at2759"/>
<evidence type="ECO:0000313" key="14">
    <source>
        <dbReference type="Proteomes" id="UP000271098"/>
    </source>
</evidence>
<reference evidence="13 14" key="2">
    <citation type="submission" date="2018-11" db="EMBL/GenBank/DDBJ databases">
        <authorList>
            <consortium name="Pathogen Informatics"/>
        </authorList>
    </citation>
    <scope>NUCLEOTIDE SEQUENCE [LARGE SCALE GENOMIC DNA]</scope>
</reference>
<sequence>MFYLALPPDVFEDVTLQISKNCMDKGGSWTRIIIEKPFGHDSESSAKLSAHLEQLFREDQIYRIDHYLGKEMVQNLMILRFGNRIFNPSWNRDNIAAIVITFKENFGTQGRAGYFDKSGIIRDVMQNHLMQILTLVAMEKPASLNAEDIRDEKVGSKKDEKRFYRTTCAFESFADCVS</sequence>
<dbReference type="SUPFAM" id="SSF51735">
    <property type="entry name" value="NAD(P)-binding Rossmann-fold domains"/>
    <property type="match status" value="1"/>
</dbReference>
<dbReference type="EC" id="1.1.1.49" evidence="4"/>
<comment type="catalytic activity">
    <reaction evidence="10">
        <text>D-glucose 6-phosphate + NADP(+) = 6-phospho-D-glucono-1,5-lactone + NADPH + H(+)</text>
        <dbReference type="Rhea" id="RHEA:15841"/>
        <dbReference type="ChEBI" id="CHEBI:15378"/>
        <dbReference type="ChEBI" id="CHEBI:57783"/>
        <dbReference type="ChEBI" id="CHEBI:57955"/>
        <dbReference type="ChEBI" id="CHEBI:58349"/>
        <dbReference type="ChEBI" id="CHEBI:61548"/>
        <dbReference type="EC" id="1.1.1.49"/>
    </reaction>
    <physiologicalReaction direction="left-to-right" evidence="10">
        <dbReference type="Rhea" id="RHEA:15842"/>
    </physiologicalReaction>
</comment>
<dbReference type="AlphaFoldDB" id="A0A183D6Q8"/>
<dbReference type="UniPathway" id="UPA00115"/>
<comment type="function">
    <text evidence="1">Cytosolic glucose-6-phosphate dehydrogenase that catalyzes the first and rate-limiting step of the oxidative branch within the pentose phosphate pathway/shunt, an alternative route to glycolysis for the dissimilation of carbohydrates and a major source of reducing power and metabolic intermediates for fatty acid and nucleic acid biosynthetic processes.</text>
</comment>
<dbReference type="Gene3D" id="3.30.360.10">
    <property type="entry name" value="Dihydrodipicolinate Reductase, domain 2"/>
    <property type="match status" value="1"/>
</dbReference>
<evidence type="ECO:0000313" key="15">
    <source>
        <dbReference type="WBParaSite" id="GPUH_0000440601-mRNA-1"/>
    </source>
</evidence>
<protein>
    <recommendedName>
        <fullName evidence="5">Glucose-6-phosphate 1-dehydrogenase</fullName>
        <ecNumber evidence="4">1.1.1.49</ecNumber>
    </recommendedName>
</protein>
<evidence type="ECO:0000256" key="1">
    <source>
        <dbReference type="ARBA" id="ARBA00002914"/>
    </source>
</evidence>
<keyword evidence="9" id="KW-0119">Carbohydrate metabolism</keyword>
<keyword evidence="6" id="KW-0313">Glucose metabolism</keyword>
<name>A0A183D6Q8_9BILA</name>
<dbReference type="GO" id="GO:0005829">
    <property type="term" value="C:cytosol"/>
    <property type="evidence" value="ECO:0007669"/>
    <property type="project" value="TreeGrafter"/>
</dbReference>
<dbReference type="PRINTS" id="PR00079">
    <property type="entry name" value="G6PDHDRGNASE"/>
</dbReference>
<dbReference type="WBParaSite" id="GPUH_0000440601-mRNA-1">
    <property type="protein sequence ID" value="GPUH_0000440601-mRNA-1"/>
    <property type="gene ID" value="GPUH_0000440601"/>
</dbReference>
<dbReference type="PANTHER" id="PTHR23429">
    <property type="entry name" value="GLUCOSE-6-PHOSPHATE 1-DEHYDROGENASE G6PD"/>
    <property type="match status" value="1"/>
</dbReference>
<evidence type="ECO:0000256" key="8">
    <source>
        <dbReference type="ARBA" id="ARBA00023002"/>
    </source>
</evidence>
<evidence type="ECO:0000259" key="12">
    <source>
        <dbReference type="Pfam" id="PF02781"/>
    </source>
</evidence>
<proteinExistence type="inferred from homology"/>
<dbReference type="SUPFAM" id="SSF55347">
    <property type="entry name" value="Glyceraldehyde-3-phosphate dehydrogenase-like, C-terminal domain"/>
    <property type="match status" value="1"/>
</dbReference>
<dbReference type="InterPro" id="IPR001282">
    <property type="entry name" value="G6P_DH"/>
</dbReference>
<reference evidence="15" key="1">
    <citation type="submission" date="2016-06" db="UniProtKB">
        <authorList>
            <consortium name="WormBaseParasite"/>
        </authorList>
    </citation>
    <scope>IDENTIFICATION</scope>
</reference>
<dbReference type="Proteomes" id="UP000271098">
    <property type="component" value="Unassembled WGS sequence"/>
</dbReference>
<evidence type="ECO:0000256" key="7">
    <source>
        <dbReference type="ARBA" id="ARBA00022857"/>
    </source>
</evidence>
<evidence type="ECO:0000313" key="13">
    <source>
        <dbReference type="EMBL" id="VDK44614.1"/>
    </source>
</evidence>
<feature type="domain" description="Glucose-6-phosphate dehydrogenase C-terminal" evidence="12">
    <location>
        <begin position="77"/>
        <end position="154"/>
    </location>
</feature>
<dbReference type="Pfam" id="PF02781">
    <property type="entry name" value="G6PD_C"/>
    <property type="match status" value="1"/>
</dbReference>
<feature type="domain" description="Glucose-6-phosphate dehydrogenase NAD-binding" evidence="11">
    <location>
        <begin position="1"/>
        <end position="75"/>
    </location>
</feature>
<evidence type="ECO:0000256" key="10">
    <source>
        <dbReference type="ARBA" id="ARBA00047696"/>
    </source>
</evidence>
<dbReference type="InterPro" id="IPR022675">
    <property type="entry name" value="G6P_DH_C"/>
</dbReference>
<dbReference type="Pfam" id="PF00479">
    <property type="entry name" value="G6PD_N"/>
    <property type="match status" value="1"/>
</dbReference>
<evidence type="ECO:0000256" key="4">
    <source>
        <dbReference type="ARBA" id="ARBA00013019"/>
    </source>
</evidence>
<accession>A0A183D6Q8</accession>
<comment type="similarity">
    <text evidence="3">Belongs to the glucose-6-phosphate dehydrogenase family.</text>
</comment>
<keyword evidence="14" id="KW-1185">Reference proteome</keyword>
<dbReference type="GO" id="GO:0050661">
    <property type="term" value="F:NADP binding"/>
    <property type="evidence" value="ECO:0007669"/>
    <property type="project" value="InterPro"/>
</dbReference>
<evidence type="ECO:0000256" key="6">
    <source>
        <dbReference type="ARBA" id="ARBA00022526"/>
    </source>
</evidence>
<evidence type="ECO:0000256" key="2">
    <source>
        <dbReference type="ARBA" id="ARBA00004937"/>
    </source>
</evidence>
<dbReference type="EMBL" id="UYRT01008264">
    <property type="protein sequence ID" value="VDK44614.1"/>
    <property type="molecule type" value="Genomic_DNA"/>
</dbReference>
<dbReference type="GO" id="GO:0006006">
    <property type="term" value="P:glucose metabolic process"/>
    <property type="evidence" value="ECO:0007669"/>
    <property type="project" value="UniProtKB-KW"/>
</dbReference>
<dbReference type="GO" id="GO:0009051">
    <property type="term" value="P:pentose-phosphate shunt, oxidative branch"/>
    <property type="evidence" value="ECO:0007669"/>
    <property type="project" value="TreeGrafter"/>
</dbReference>
<organism evidence="15">
    <name type="scientific">Gongylonema pulchrum</name>
    <dbReference type="NCBI Taxonomy" id="637853"/>
    <lineage>
        <taxon>Eukaryota</taxon>
        <taxon>Metazoa</taxon>
        <taxon>Ecdysozoa</taxon>
        <taxon>Nematoda</taxon>
        <taxon>Chromadorea</taxon>
        <taxon>Rhabditida</taxon>
        <taxon>Spirurina</taxon>
        <taxon>Spiruromorpha</taxon>
        <taxon>Spiruroidea</taxon>
        <taxon>Gongylonematidae</taxon>
        <taxon>Gongylonema</taxon>
    </lineage>
</organism>
<evidence type="ECO:0000256" key="9">
    <source>
        <dbReference type="ARBA" id="ARBA00023277"/>
    </source>
</evidence>
<evidence type="ECO:0000259" key="11">
    <source>
        <dbReference type="Pfam" id="PF00479"/>
    </source>
</evidence>
<dbReference type="PROSITE" id="PS00069">
    <property type="entry name" value="G6P_DEHYDROGENASE"/>
    <property type="match status" value="1"/>
</dbReference>
<dbReference type="InterPro" id="IPR022674">
    <property type="entry name" value="G6P_DH_NAD-bd"/>
</dbReference>
<gene>
    <name evidence="13" type="ORF">GPUH_LOCUS4399</name>
</gene>
<dbReference type="InterPro" id="IPR019796">
    <property type="entry name" value="G6P_DH_AS"/>
</dbReference>